<name>A0AA38ZKC6_VITRO</name>
<dbReference type="Gene3D" id="6.10.280.150">
    <property type="match status" value="1"/>
</dbReference>
<dbReference type="InterPro" id="IPR028288">
    <property type="entry name" value="SCAR/WAVE_fam"/>
</dbReference>
<gene>
    <name evidence="6" type="ORF">PVL29_013049</name>
</gene>
<dbReference type="GO" id="GO:0005856">
    <property type="term" value="C:cytoskeleton"/>
    <property type="evidence" value="ECO:0007669"/>
    <property type="project" value="UniProtKB-SubCell"/>
</dbReference>
<keyword evidence="4" id="KW-0812">Transmembrane</keyword>
<dbReference type="GO" id="GO:0034237">
    <property type="term" value="F:protein kinase A regulatory subunit binding"/>
    <property type="evidence" value="ECO:0007669"/>
    <property type="project" value="TreeGrafter"/>
</dbReference>
<evidence type="ECO:0000313" key="7">
    <source>
        <dbReference type="Proteomes" id="UP001168098"/>
    </source>
</evidence>
<keyword evidence="7" id="KW-1185">Reference proteome</keyword>
<proteinExistence type="inferred from homology"/>
<dbReference type="Proteomes" id="UP001168098">
    <property type="component" value="Unassembled WGS sequence"/>
</dbReference>
<feature type="compositionally biased region" description="Low complexity" evidence="3">
    <location>
        <begin position="533"/>
        <end position="547"/>
    </location>
</feature>
<dbReference type="InterPro" id="IPR003124">
    <property type="entry name" value="WH2_dom"/>
</dbReference>
<comment type="caution">
    <text evidence="6">The sequence shown here is derived from an EMBL/GenBank/DDBJ whole genome shotgun (WGS) entry which is preliminary data.</text>
</comment>
<protein>
    <recommendedName>
        <fullName evidence="2">Protein SCAR</fullName>
    </recommendedName>
    <alternativeName>
        <fullName evidence="2">Protein WAVE</fullName>
    </alternativeName>
</protein>
<evidence type="ECO:0000256" key="3">
    <source>
        <dbReference type="SAM" id="MobiDB-lite"/>
    </source>
</evidence>
<sequence length="1174" mass="129707">MPLVRVEVRNEYGLGLHELYGDANREDPKAVLDGVAVAGLVGILRQLGDLAEFAAEVFHGLQEQVTTTASRSHKLLVRVQHIEAALPLLEKSILAQRSHIHFAYTAGSNWHASIPNEQNHFIYHDLPRFIMDSYEECRDPPRLHLLDKFDTGGLGSCLKRYSDPTFFRRASVGSDEANAEKAQRDKARKIKKKRSLQRNGEVSRSASISNRSGRLQYTSANVCGQTSPSRTVSIVDMALKSDLGDHSHSFDSRTGSGYIECVFHLSSPIQPEEQQPKGSSSGLKMQSHDTFDSASPDGQTRLLENGFPHNSPQKQTGCSSSCVTWDEKTEIVEPKGQESDGDEASEMLPTICNLETQERAPVSIRNVDEMDILLVDDPVSIRNVDEMDILLVDENSPKSTSGGNQIDEIESETDNYMDALNTIDSESENDFDCQTKREVEQYSSHFNNEGTEDRDNKMLGLEHHPSNLESCTASHSSSNQGMSLNSPNSVPSVCLVHEQPTLIAGKSPHSESSPVIEASADFLDGSKRESVISNLSSSTSPISNSRGSTDDKVRSSFCESQESSADVSSVHSVKFWTNGGLLGLEPSKPPDFSVSNAVNPDSRPSTCSVMQTGDPRSGKLDRSVENSVCIEKDLASKCSTSRPGDQEDGVSIKKKSWGFSSAGLDTKPEKLSDSHQSARFGHAHEQGLNVAGPVTPTTELPVIPDETVSIETNKENNENSSRGFGLGHTLLINGFRRNVSLVQDEKSEPASSAKSSAFEETSGHQSVSYQTYPETDFKKQFGRESPLNSLSSSPPLEQMKISFHPINGFETSKLKLKFPDGSHCNESIRDMFPSFQLVPDPATPLHDIDFDSDDDTFCRSSPCMSDDCLSHHSESNSEQWECGETLINKDHELYDALCRISSTESVSSSQELEGVAHGTIRADSGHIANGVEPSQSGLVLDLPSFDAVNPLLEQGIKDDSDPRVLLEVQHPKESMPPPPPLPPLQWRALKPDSDMAEEKQYVISEALDHLFDLKLWESTDSQHSEPVLARQQQNVEANACKPKSNVIENQDRQKSNGQKEVNQAANGKKMDEREDFLEQIRTKSFRLRRTATPRPIVMPTPATNVSVTAILEKANAIRQVIYMCSLFMFSIFSFPFSCYVLHRSVFQLKIFVRLLEVMMEKTMITGVTLDFLWM</sequence>
<dbReference type="GO" id="GO:0030036">
    <property type="term" value="P:actin cytoskeleton organization"/>
    <property type="evidence" value="ECO:0007669"/>
    <property type="project" value="UniProtKB-UniRule"/>
</dbReference>
<feature type="compositionally biased region" description="Polar residues" evidence="3">
    <location>
        <begin position="270"/>
        <end position="284"/>
    </location>
</feature>
<dbReference type="EMBL" id="JARBHA010000010">
    <property type="protein sequence ID" value="KAJ9690691.1"/>
    <property type="molecule type" value="Genomic_DNA"/>
</dbReference>
<dbReference type="GO" id="GO:0003779">
    <property type="term" value="F:actin binding"/>
    <property type="evidence" value="ECO:0007669"/>
    <property type="project" value="UniProtKB-UniRule"/>
</dbReference>
<keyword evidence="4" id="KW-0472">Membrane</keyword>
<keyword evidence="2" id="KW-0009">Actin-binding</keyword>
<feature type="region of interest" description="Disordered" evidence="3">
    <location>
        <begin position="592"/>
        <end position="624"/>
    </location>
</feature>
<feature type="region of interest" description="Disordered" evidence="3">
    <location>
        <begin position="533"/>
        <end position="557"/>
    </location>
</feature>
<feature type="compositionally biased region" description="Polar residues" evidence="3">
    <location>
        <begin position="197"/>
        <end position="210"/>
    </location>
</feature>
<comment type="similarity">
    <text evidence="1 2">Belongs to the SCAR/WAVE family.</text>
</comment>
<organism evidence="6 7">
    <name type="scientific">Vitis rotundifolia</name>
    <name type="common">Muscadine grape</name>
    <dbReference type="NCBI Taxonomy" id="103349"/>
    <lineage>
        <taxon>Eukaryota</taxon>
        <taxon>Viridiplantae</taxon>
        <taxon>Streptophyta</taxon>
        <taxon>Embryophyta</taxon>
        <taxon>Tracheophyta</taxon>
        <taxon>Spermatophyta</taxon>
        <taxon>Magnoliopsida</taxon>
        <taxon>eudicotyledons</taxon>
        <taxon>Gunneridae</taxon>
        <taxon>Pentapetalae</taxon>
        <taxon>rosids</taxon>
        <taxon>Vitales</taxon>
        <taxon>Vitaceae</taxon>
        <taxon>Viteae</taxon>
        <taxon>Vitis</taxon>
    </lineage>
</organism>
<feature type="region of interest" description="Disordered" evidence="3">
    <location>
        <begin position="270"/>
        <end position="320"/>
    </location>
</feature>
<feature type="compositionally biased region" description="Polar residues" evidence="3">
    <location>
        <begin position="593"/>
        <end position="611"/>
    </location>
</feature>
<feature type="domain" description="WH2" evidence="5">
    <location>
        <begin position="1072"/>
        <end position="1090"/>
    </location>
</feature>
<accession>A0AA38ZKC6</accession>
<dbReference type="Gene3D" id="1.20.5.340">
    <property type="match status" value="1"/>
</dbReference>
<evidence type="ECO:0000256" key="2">
    <source>
        <dbReference type="RuleBase" id="RU367034"/>
    </source>
</evidence>
<feature type="region of interest" description="Disordered" evidence="3">
    <location>
        <begin position="1039"/>
        <end position="1070"/>
    </location>
</feature>
<comment type="function">
    <text evidence="2">Involved in regulation of actin and microtubule organization. Part of a WAVE complex that activates the Arp2/3 complex.</text>
</comment>
<feature type="compositionally biased region" description="Low complexity" evidence="3">
    <location>
        <begin position="749"/>
        <end position="760"/>
    </location>
</feature>
<dbReference type="PANTHER" id="PTHR12902">
    <property type="entry name" value="WASP-1"/>
    <property type="match status" value="1"/>
</dbReference>
<feature type="compositionally biased region" description="Basic residues" evidence="3">
    <location>
        <begin position="186"/>
        <end position="196"/>
    </location>
</feature>
<comment type="subcellular location">
    <subcellularLocation>
        <location evidence="2">Cytoplasm</location>
        <location evidence="2">Cytoskeleton</location>
    </subcellularLocation>
</comment>
<keyword evidence="4" id="KW-1133">Transmembrane helix</keyword>
<feature type="transmembrane region" description="Helical" evidence="4">
    <location>
        <begin position="1120"/>
        <end position="1141"/>
    </location>
</feature>
<evidence type="ECO:0000313" key="6">
    <source>
        <dbReference type="EMBL" id="KAJ9690691.1"/>
    </source>
</evidence>
<evidence type="ECO:0000259" key="5">
    <source>
        <dbReference type="PROSITE" id="PS51082"/>
    </source>
</evidence>
<dbReference type="GO" id="GO:0071933">
    <property type="term" value="F:Arp2/3 complex binding"/>
    <property type="evidence" value="ECO:0007669"/>
    <property type="project" value="TreeGrafter"/>
</dbReference>
<feature type="compositionally biased region" description="Polar residues" evidence="3">
    <location>
        <begin position="308"/>
        <end position="320"/>
    </location>
</feature>
<keyword evidence="2" id="KW-0206">Cytoskeleton</keyword>
<dbReference type="AlphaFoldDB" id="A0AA38ZKC6"/>
<dbReference type="GO" id="GO:2000601">
    <property type="term" value="P:positive regulation of Arp2/3 complex-mediated actin nucleation"/>
    <property type="evidence" value="ECO:0007669"/>
    <property type="project" value="TreeGrafter"/>
</dbReference>
<feature type="region of interest" description="Disordered" evidence="3">
    <location>
        <begin position="173"/>
        <end position="210"/>
    </location>
</feature>
<feature type="compositionally biased region" description="Polar residues" evidence="3">
    <location>
        <begin position="1055"/>
        <end position="1065"/>
    </location>
</feature>
<keyword evidence="2" id="KW-0963">Cytoplasm</keyword>
<reference evidence="6 7" key="1">
    <citation type="journal article" date="2023" name="BMC Biotechnol.">
        <title>Vitis rotundifolia cv Carlos genome sequencing.</title>
        <authorList>
            <person name="Huff M."/>
            <person name="Hulse-Kemp A."/>
            <person name="Scheffler B."/>
            <person name="Youngblood R."/>
            <person name="Simpson S."/>
            <person name="Babiker E."/>
            <person name="Staton M."/>
        </authorList>
    </citation>
    <scope>NUCLEOTIDE SEQUENCE [LARGE SCALE GENOMIC DNA]</scope>
    <source>
        <tissue evidence="6">Leaf</tissue>
    </source>
</reference>
<dbReference type="PROSITE" id="PS51082">
    <property type="entry name" value="WH2"/>
    <property type="match status" value="1"/>
</dbReference>
<evidence type="ECO:0000256" key="1">
    <source>
        <dbReference type="ARBA" id="ARBA00006993"/>
    </source>
</evidence>
<feature type="region of interest" description="Disordered" evidence="3">
    <location>
        <begin position="743"/>
        <end position="769"/>
    </location>
</feature>
<dbReference type="PANTHER" id="PTHR12902:SF33">
    <property type="entry name" value="PROTEIN SCAR3"/>
    <property type="match status" value="1"/>
</dbReference>
<evidence type="ECO:0000256" key="4">
    <source>
        <dbReference type="SAM" id="Phobius"/>
    </source>
</evidence>